<accession>A0A4D6MEM1</accession>
<dbReference type="EMBL" id="CP039351">
    <property type="protein sequence ID" value="QCD99447.1"/>
    <property type="molecule type" value="Genomic_DNA"/>
</dbReference>
<reference evidence="1 2" key="1">
    <citation type="submission" date="2019-04" db="EMBL/GenBank/DDBJ databases">
        <title>An improved genome assembly and genetic linkage map for asparagus bean, Vigna unguiculata ssp. sesquipedialis.</title>
        <authorList>
            <person name="Xia Q."/>
            <person name="Zhang R."/>
            <person name="Dong Y."/>
        </authorList>
    </citation>
    <scope>NUCLEOTIDE SEQUENCE [LARGE SCALE GENOMIC DNA]</scope>
    <source>
        <tissue evidence="1">Leaf</tissue>
    </source>
</reference>
<gene>
    <name evidence="1" type="ORF">DEO72_LG7g728</name>
</gene>
<sequence>MSLLRLHLGMTSWRSRRTLYGMIFWISYLRKRLKVLSHGRDDDIAHNKGPITGSMLRRLQEV</sequence>
<dbReference type="AlphaFoldDB" id="A0A4D6MEM1"/>
<keyword evidence="2" id="KW-1185">Reference proteome</keyword>
<organism evidence="1 2">
    <name type="scientific">Vigna unguiculata</name>
    <name type="common">Cowpea</name>
    <dbReference type="NCBI Taxonomy" id="3917"/>
    <lineage>
        <taxon>Eukaryota</taxon>
        <taxon>Viridiplantae</taxon>
        <taxon>Streptophyta</taxon>
        <taxon>Embryophyta</taxon>
        <taxon>Tracheophyta</taxon>
        <taxon>Spermatophyta</taxon>
        <taxon>Magnoliopsida</taxon>
        <taxon>eudicotyledons</taxon>
        <taxon>Gunneridae</taxon>
        <taxon>Pentapetalae</taxon>
        <taxon>rosids</taxon>
        <taxon>fabids</taxon>
        <taxon>Fabales</taxon>
        <taxon>Fabaceae</taxon>
        <taxon>Papilionoideae</taxon>
        <taxon>50 kb inversion clade</taxon>
        <taxon>NPAAA clade</taxon>
        <taxon>indigoferoid/millettioid clade</taxon>
        <taxon>Phaseoleae</taxon>
        <taxon>Vigna</taxon>
    </lineage>
</organism>
<name>A0A4D6MEM1_VIGUN</name>
<evidence type="ECO:0000313" key="1">
    <source>
        <dbReference type="EMBL" id="QCD99447.1"/>
    </source>
</evidence>
<proteinExistence type="predicted"/>
<protein>
    <submittedName>
        <fullName evidence="1">Uncharacterized protein</fullName>
    </submittedName>
</protein>
<dbReference type="Proteomes" id="UP000501690">
    <property type="component" value="Linkage Group LG7"/>
</dbReference>
<evidence type="ECO:0000313" key="2">
    <source>
        <dbReference type="Proteomes" id="UP000501690"/>
    </source>
</evidence>